<organism evidence="1 2">
    <name type="scientific">Pseudomonas piscis</name>
    <dbReference type="NCBI Taxonomy" id="2614538"/>
    <lineage>
        <taxon>Bacteria</taxon>
        <taxon>Pseudomonadati</taxon>
        <taxon>Pseudomonadota</taxon>
        <taxon>Gammaproteobacteria</taxon>
        <taxon>Pseudomonadales</taxon>
        <taxon>Pseudomonadaceae</taxon>
        <taxon>Pseudomonas</taxon>
    </lineage>
</organism>
<dbReference type="RefSeq" id="WP_085595648.1">
    <property type="nucleotide sequence ID" value="NZ_CP133164.1"/>
</dbReference>
<dbReference type="InterPro" id="IPR007446">
    <property type="entry name" value="PilP"/>
</dbReference>
<evidence type="ECO:0000313" key="1">
    <source>
        <dbReference type="EMBL" id="WMN18257.1"/>
    </source>
</evidence>
<dbReference type="Proteomes" id="UP001237292">
    <property type="component" value="Chromosome"/>
</dbReference>
<dbReference type="PIRSF" id="PIRSF016481">
    <property type="entry name" value="Pilus_assembly_PilP"/>
    <property type="match status" value="1"/>
</dbReference>
<proteinExistence type="predicted"/>
<dbReference type="EMBL" id="CP133164">
    <property type="protein sequence ID" value="WMN18257.1"/>
    <property type="molecule type" value="Genomic_DNA"/>
</dbReference>
<keyword evidence="2" id="KW-1185">Reference proteome</keyword>
<dbReference type="Gene3D" id="2.30.30.830">
    <property type="match status" value="1"/>
</dbReference>
<protein>
    <submittedName>
        <fullName evidence="1">Pilus assembly protein PilP</fullName>
    </submittedName>
</protein>
<sequence>MRGTRWLLPGVIWVSLPGCGPEAGFPDLDAYLETLRGQAAIRIEPASTIRAFPTLGYGAGALRSPFQAPLATSLAGRGAVGGWSDPGRVRGPLEAFDLEQLQMVGTLSGNAGSFVLLRAGDAVHRLRIGDYLGRDQGRIVAIDESWVKVLEIVPDGSGGWLDRPRTLALKPHS</sequence>
<evidence type="ECO:0000313" key="2">
    <source>
        <dbReference type="Proteomes" id="UP001237292"/>
    </source>
</evidence>
<dbReference type="Pfam" id="PF04351">
    <property type="entry name" value="PilP"/>
    <property type="match status" value="1"/>
</dbReference>
<name>A0ABY9NLB1_9PSED</name>
<gene>
    <name evidence="1" type="ORF">QL104_02285</name>
</gene>
<accession>A0ABY9NLB1</accession>
<reference evidence="1 2" key="1">
    <citation type="journal article" date="2023" name="Access Microbiol">
        <title>The genome of a steinernematid-associated Pseudomonas piscis bacterium encodes the biosynthesis of insect toxins.</title>
        <authorList>
            <person name="Awori R.M."/>
            <person name="Hendre P."/>
            <person name="Amugune N.O."/>
        </authorList>
    </citation>
    <scope>NUCLEOTIDE SEQUENCE [LARGE SCALE GENOMIC DNA]</scope>
    <source>
        <strain evidence="1 2">75</strain>
    </source>
</reference>